<dbReference type="SUPFAM" id="SSF56112">
    <property type="entry name" value="Protein kinase-like (PK-like)"/>
    <property type="match status" value="1"/>
</dbReference>
<dbReference type="Proteomes" id="UP001432027">
    <property type="component" value="Unassembled WGS sequence"/>
</dbReference>
<comment type="function">
    <text evidence="11">Responds to activation by environmental stress and pro-inflammatory cytokines by phosphorylating a number of transcription factors, and thus regulates transcriptional activity.</text>
</comment>
<evidence type="ECO:0000256" key="4">
    <source>
        <dbReference type="ARBA" id="ARBA00022553"/>
    </source>
</evidence>
<evidence type="ECO:0000313" key="13">
    <source>
        <dbReference type="EMBL" id="GMS95739.1"/>
    </source>
</evidence>
<evidence type="ECO:0000256" key="7">
    <source>
        <dbReference type="ARBA" id="ARBA00022777"/>
    </source>
</evidence>
<dbReference type="InterPro" id="IPR008351">
    <property type="entry name" value="MAPK_JNK"/>
</dbReference>
<evidence type="ECO:0000313" key="14">
    <source>
        <dbReference type="Proteomes" id="UP001432027"/>
    </source>
</evidence>
<dbReference type="PROSITE" id="PS50011">
    <property type="entry name" value="PROTEIN_KINASE_DOM"/>
    <property type="match status" value="1"/>
</dbReference>
<dbReference type="EMBL" id="BTSX01000004">
    <property type="protein sequence ID" value="GMS95739.1"/>
    <property type="molecule type" value="Genomic_DNA"/>
</dbReference>
<evidence type="ECO:0000256" key="11">
    <source>
        <dbReference type="RuleBase" id="RU368052"/>
    </source>
</evidence>
<dbReference type="PRINTS" id="PR01772">
    <property type="entry name" value="JNKMAPKINASE"/>
</dbReference>
<dbReference type="PROSITE" id="PS00108">
    <property type="entry name" value="PROTEIN_KINASE_ST"/>
    <property type="match status" value="1"/>
</dbReference>
<dbReference type="PANTHER" id="PTHR24055">
    <property type="entry name" value="MITOGEN-ACTIVATED PROTEIN KINASE"/>
    <property type="match status" value="1"/>
</dbReference>
<protein>
    <recommendedName>
        <fullName evidence="11">Stress-activated protein kinase JNK</fullName>
        <ecNumber evidence="11">2.7.11.24</ecNumber>
    </recommendedName>
</protein>
<keyword evidence="6 11" id="KW-0547">Nucleotide-binding</keyword>
<evidence type="ECO:0000256" key="5">
    <source>
        <dbReference type="ARBA" id="ARBA00022679"/>
    </source>
</evidence>
<dbReference type="GO" id="GO:0005524">
    <property type="term" value="F:ATP binding"/>
    <property type="evidence" value="ECO:0007669"/>
    <property type="project" value="UniProtKB-UniRule"/>
</dbReference>
<evidence type="ECO:0000259" key="12">
    <source>
        <dbReference type="PROSITE" id="PS50011"/>
    </source>
</evidence>
<keyword evidence="11" id="KW-0460">Magnesium</keyword>
<comment type="similarity">
    <text evidence="2 11">Belongs to the protein kinase superfamily. CMGC Ser/Thr protein kinase family. MAP kinase subfamily.</text>
</comment>
<dbReference type="PROSITE" id="PS01351">
    <property type="entry name" value="MAPK"/>
    <property type="match status" value="1"/>
</dbReference>
<evidence type="ECO:0000256" key="9">
    <source>
        <dbReference type="ARBA" id="ARBA00047592"/>
    </source>
</evidence>
<dbReference type="AlphaFoldDB" id="A0AAV5TNV7"/>
<accession>A0AAV5TNV7</accession>
<dbReference type="InterPro" id="IPR008271">
    <property type="entry name" value="Ser/Thr_kinase_AS"/>
</dbReference>
<dbReference type="EC" id="2.7.11.24" evidence="11"/>
<dbReference type="SMART" id="SM00220">
    <property type="entry name" value="S_TKc"/>
    <property type="match status" value="1"/>
</dbReference>
<comment type="cofactor">
    <cofactor evidence="1 11">
        <name>Mg(2+)</name>
        <dbReference type="ChEBI" id="CHEBI:18420"/>
    </cofactor>
</comment>
<keyword evidence="3 11" id="KW-0723">Serine/threonine-protein kinase</keyword>
<dbReference type="GO" id="GO:0004707">
    <property type="term" value="F:MAP kinase activity"/>
    <property type="evidence" value="ECO:0007669"/>
    <property type="project" value="UniProtKB-UniRule"/>
</dbReference>
<dbReference type="InterPro" id="IPR011009">
    <property type="entry name" value="Kinase-like_dom_sf"/>
</dbReference>
<comment type="subcellular location">
    <subcellularLocation>
        <location evidence="11">Cytoplasm</location>
    </subcellularLocation>
</comment>
<keyword evidence="7 11" id="KW-0418">Kinase</keyword>
<evidence type="ECO:0000256" key="6">
    <source>
        <dbReference type="ARBA" id="ARBA00022741"/>
    </source>
</evidence>
<dbReference type="InterPro" id="IPR003527">
    <property type="entry name" value="MAP_kinase_CS"/>
</dbReference>
<dbReference type="InterPro" id="IPR000719">
    <property type="entry name" value="Prot_kinase_dom"/>
</dbReference>
<dbReference type="Gene3D" id="1.10.510.10">
    <property type="entry name" value="Transferase(Phosphotransferase) domain 1"/>
    <property type="match status" value="1"/>
</dbReference>
<gene>
    <name evidence="13" type="ORF">PENTCL1PPCAC_17914</name>
</gene>
<comment type="catalytic activity">
    <reaction evidence="9">
        <text>L-threonyl-[protein] + ATP = O-phospho-L-threonyl-[protein] + ADP + H(+)</text>
        <dbReference type="Rhea" id="RHEA:46608"/>
        <dbReference type="Rhea" id="RHEA-COMP:11060"/>
        <dbReference type="Rhea" id="RHEA-COMP:11605"/>
        <dbReference type="ChEBI" id="CHEBI:15378"/>
        <dbReference type="ChEBI" id="CHEBI:30013"/>
        <dbReference type="ChEBI" id="CHEBI:30616"/>
        <dbReference type="ChEBI" id="CHEBI:61977"/>
        <dbReference type="ChEBI" id="CHEBI:456216"/>
        <dbReference type="EC" id="2.7.11.24"/>
    </reaction>
</comment>
<evidence type="ECO:0000256" key="8">
    <source>
        <dbReference type="ARBA" id="ARBA00022840"/>
    </source>
</evidence>
<keyword evidence="14" id="KW-1185">Reference proteome</keyword>
<dbReference type="Pfam" id="PF00069">
    <property type="entry name" value="Pkinase"/>
    <property type="match status" value="1"/>
</dbReference>
<sequence>MEVEETPTVSPLFHTINIRDTHSDNTSQFTVPKRYTNLQFLSAGAQGTVVSADDTVTNSRVAIKKMQQPFIMPMSAKRAYREFVLLSSIRHPNIIRMISAFSPQDKKEDFREVYLVMELMNHNLHEVIMKLKLDHKTLSFFIYQSLCAINHLHQTGIIHRDLKPSNMVVDERCILKVLDFGLARKATFDSAVRMSDYVVTRYYRAPEIILGLPYSEKVDIWSIGCIFAEMINHRVLFPGRDRVDQWSKIVNIMGTPSQAFISRLAKPAAEYVNSLPKAEPKPMDQAIPDENFLGATEQPQAHLTARDARRLIAKMLAIDPNERYSVADALNDPYVKLWFREEEVNAHRSESRYNQELDFADHSLTEWKSLIFDEVKRFEADHDVFGNV</sequence>
<comment type="caution">
    <text evidence="13">The sequence shown here is derived from an EMBL/GenBank/DDBJ whole genome shotgun (WGS) entry which is preliminary data.</text>
</comment>
<reference evidence="13" key="1">
    <citation type="submission" date="2023-10" db="EMBL/GenBank/DDBJ databases">
        <title>Genome assembly of Pristionchus species.</title>
        <authorList>
            <person name="Yoshida K."/>
            <person name="Sommer R.J."/>
        </authorList>
    </citation>
    <scope>NUCLEOTIDE SEQUENCE</scope>
    <source>
        <strain evidence="13">RS0144</strain>
    </source>
</reference>
<evidence type="ECO:0000256" key="3">
    <source>
        <dbReference type="ARBA" id="ARBA00022527"/>
    </source>
</evidence>
<dbReference type="GO" id="GO:0005737">
    <property type="term" value="C:cytoplasm"/>
    <property type="evidence" value="ECO:0007669"/>
    <property type="project" value="UniProtKB-SubCell"/>
</dbReference>
<evidence type="ECO:0000256" key="2">
    <source>
        <dbReference type="ARBA" id="ARBA00008832"/>
    </source>
</evidence>
<dbReference type="FunFam" id="1.10.510.10:FF:001221">
    <property type="entry name" value="Mitogen-activated protein kinase"/>
    <property type="match status" value="1"/>
</dbReference>
<dbReference type="FunFam" id="3.30.200.20:FF:000028">
    <property type="entry name" value="Mitogen-activated protein kinase"/>
    <property type="match status" value="1"/>
</dbReference>
<name>A0AAV5TNV7_9BILA</name>
<dbReference type="InterPro" id="IPR050117">
    <property type="entry name" value="MAPK"/>
</dbReference>
<proteinExistence type="inferred from homology"/>
<dbReference type="GO" id="GO:0106310">
    <property type="term" value="F:protein serine kinase activity"/>
    <property type="evidence" value="ECO:0007669"/>
    <property type="project" value="UniProtKB-UniRule"/>
</dbReference>
<organism evidence="13 14">
    <name type="scientific">Pristionchus entomophagus</name>
    <dbReference type="NCBI Taxonomy" id="358040"/>
    <lineage>
        <taxon>Eukaryota</taxon>
        <taxon>Metazoa</taxon>
        <taxon>Ecdysozoa</taxon>
        <taxon>Nematoda</taxon>
        <taxon>Chromadorea</taxon>
        <taxon>Rhabditida</taxon>
        <taxon>Rhabditina</taxon>
        <taxon>Diplogasteromorpha</taxon>
        <taxon>Diplogasteroidea</taxon>
        <taxon>Neodiplogasteridae</taxon>
        <taxon>Pristionchus</taxon>
    </lineage>
</organism>
<evidence type="ECO:0000256" key="1">
    <source>
        <dbReference type="ARBA" id="ARBA00001946"/>
    </source>
</evidence>
<keyword evidence="8 11" id="KW-0067">ATP-binding</keyword>
<evidence type="ECO:0000256" key="10">
    <source>
        <dbReference type="ARBA" id="ARBA00048312"/>
    </source>
</evidence>
<dbReference type="Gene3D" id="3.30.200.20">
    <property type="entry name" value="Phosphorylase Kinase, domain 1"/>
    <property type="match status" value="1"/>
</dbReference>
<keyword evidence="4 11" id="KW-0597">Phosphoprotein</keyword>
<keyword evidence="5 11" id="KW-0808">Transferase</keyword>
<feature type="domain" description="Protein kinase" evidence="12">
    <location>
        <begin position="35"/>
        <end position="335"/>
    </location>
</feature>
<comment type="catalytic activity">
    <reaction evidence="10">
        <text>L-seryl-[protein] + ATP = O-phospho-L-seryl-[protein] + ADP + H(+)</text>
        <dbReference type="Rhea" id="RHEA:17989"/>
        <dbReference type="Rhea" id="RHEA-COMP:9863"/>
        <dbReference type="Rhea" id="RHEA-COMP:11604"/>
        <dbReference type="ChEBI" id="CHEBI:15378"/>
        <dbReference type="ChEBI" id="CHEBI:29999"/>
        <dbReference type="ChEBI" id="CHEBI:30616"/>
        <dbReference type="ChEBI" id="CHEBI:83421"/>
        <dbReference type="ChEBI" id="CHEBI:456216"/>
        <dbReference type="EC" id="2.7.11.24"/>
    </reaction>
</comment>